<dbReference type="InterPro" id="IPR024551">
    <property type="entry name" value="AspAT_Ic"/>
</dbReference>
<accession>A0ABW2FR16</accession>
<dbReference type="PANTHER" id="PTHR43799">
    <property type="entry name" value="AMINOTRANSFERASE, PUTATIVE-RELATED"/>
    <property type="match status" value="1"/>
</dbReference>
<dbReference type="PANTHER" id="PTHR43799:SF1">
    <property type="entry name" value="ASPARTATE AMINOTRANSFERASE"/>
    <property type="match status" value="1"/>
</dbReference>
<dbReference type="CDD" id="cd00609">
    <property type="entry name" value="AAT_like"/>
    <property type="match status" value="1"/>
</dbReference>
<dbReference type="GO" id="GO:0008483">
    <property type="term" value="F:transaminase activity"/>
    <property type="evidence" value="ECO:0007669"/>
    <property type="project" value="UniProtKB-KW"/>
</dbReference>
<dbReference type="EMBL" id="JBHTAJ010000013">
    <property type="protein sequence ID" value="MFC7179716.1"/>
    <property type="molecule type" value="Genomic_DNA"/>
</dbReference>
<dbReference type="SUPFAM" id="SSF53383">
    <property type="entry name" value="PLP-dependent transferases"/>
    <property type="match status" value="1"/>
</dbReference>
<dbReference type="Proteomes" id="UP001596435">
    <property type="component" value="Unassembled WGS sequence"/>
</dbReference>
<organism evidence="1 2">
    <name type="scientific">Kitasatospora paranensis</name>
    <dbReference type="NCBI Taxonomy" id="258053"/>
    <lineage>
        <taxon>Bacteria</taxon>
        <taxon>Bacillati</taxon>
        <taxon>Actinomycetota</taxon>
        <taxon>Actinomycetes</taxon>
        <taxon>Kitasatosporales</taxon>
        <taxon>Streptomycetaceae</taxon>
        <taxon>Kitasatospora</taxon>
    </lineage>
</organism>
<dbReference type="InterPro" id="IPR015424">
    <property type="entry name" value="PyrdxlP-dep_Trfase"/>
</dbReference>
<comment type="caution">
    <text evidence="1">The sequence shown here is derived from an EMBL/GenBank/DDBJ whole genome shotgun (WGS) entry which is preliminary data.</text>
</comment>
<keyword evidence="1" id="KW-0808">Transferase</keyword>
<dbReference type="RefSeq" id="WP_345709106.1">
    <property type="nucleotide sequence ID" value="NZ_BAABKV010000001.1"/>
</dbReference>
<reference evidence="2" key="1">
    <citation type="journal article" date="2019" name="Int. J. Syst. Evol. Microbiol.">
        <title>The Global Catalogue of Microorganisms (GCM) 10K type strain sequencing project: providing services to taxonomists for standard genome sequencing and annotation.</title>
        <authorList>
            <consortium name="The Broad Institute Genomics Platform"/>
            <consortium name="The Broad Institute Genome Sequencing Center for Infectious Disease"/>
            <person name="Wu L."/>
            <person name="Ma J."/>
        </authorList>
    </citation>
    <scope>NUCLEOTIDE SEQUENCE [LARGE SCALE GENOMIC DNA]</scope>
    <source>
        <strain evidence="2">CGMCC 1.12859</strain>
    </source>
</reference>
<dbReference type="Gene3D" id="3.90.1150.10">
    <property type="entry name" value="Aspartate Aminotransferase, domain 1"/>
    <property type="match status" value="1"/>
</dbReference>
<evidence type="ECO:0000313" key="2">
    <source>
        <dbReference type="Proteomes" id="UP001596435"/>
    </source>
</evidence>
<dbReference type="InterPro" id="IPR015422">
    <property type="entry name" value="PyrdxlP-dep_Trfase_small"/>
</dbReference>
<protein>
    <submittedName>
        <fullName evidence="1">Aminotransferase class I/II-fold pyridoxal phosphate-dependent enzyme</fullName>
    </submittedName>
</protein>
<sequence length="426" mass="45442">MSQAAGQEPGAGLAAARTAYEELRAQDLRLDLTRGKPSPEQLDLSDALLTILQPGDVRAADGTDCRNYGGLQGLTELRTVFAELFQVPVDQLFACGNASLSVMHDVLAHAMLSVLPGAKRRWADEDEIRFLCPVPGYDRHFSLCDRFGITMVPVPLTGHGPDMDVVEELVAADPRIKGMWCVPKYSNPTGETYSDETVRRLAAMPTAAPDFRLFWDNAYAVHHLTDEPDAVLPVLAACAEAGEPDRAFVFGSTSKISTAGSGVAFLGSSPTNMAWYSRLTAAQTIGPDKVNQLRHARFFPDAAAVGAHMERHRALLEPRFAAVYEALEEELGGLGIANWTSPRGGYFVSLEVPEGCASEVVRLAKDAGIALTPAGAAFPGGRDPRDSQIRLAPSFPSVGEVRAAMRGVAVCVKLAAAEQAAASPAV</sequence>
<dbReference type="Pfam" id="PF12897">
    <property type="entry name" value="Asp_aminotransf"/>
    <property type="match status" value="1"/>
</dbReference>
<keyword evidence="1" id="KW-0032">Aminotransferase</keyword>
<gene>
    <name evidence="1" type="ORF">ACFQMG_09085</name>
</gene>
<keyword evidence="2" id="KW-1185">Reference proteome</keyword>
<proteinExistence type="predicted"/>
<name>A0ABW2FR16_9ACTN</name>
<dbReference type="Gene3D" id="3.40.640.10">
    <property type="entry name" value="Type I PLP-dependent aspartate aminotransferase-like (Major domain)"/>
    <property type="match status" value="1"/>
</dbReference>
<evidence type="ECO:0000313" key="1">
    <source>
        <dbReference type="EMBL" id="MFC7179716.1"/>
    </source>
</evidence>
<dbReference type="InterPro" id="IPR015421">
    <property type="entry name" value="PyrdxlP-dep_Trfase_major"/>
</dbReference>